<keyword evidence="2" id="KW-0964">Secreted</keyword>
<reference evidence="4 5" key="1">
    <citation type="submission" date="2014-10" db="EMBL/GenBank/DDBJ databases">
        <title>Draft genome sequence of Actinoplanes utahensis NRRL 12052.</title>
        <authorList>
            <person name="Velasco-Bucheli B."/>
            <person name="del Cerro C."/>
            <person name="Hormigo D."/>
            <person name="Garcia J.L."/>
            <person name="Acebal C."/>
            <person name="Arroyo M."/>
            <person name="de la Mata I."/>
        </authorList>
    </citation>
    <scope>NUCLEOTIDE SEQUENCE [LARGE SCALE GENOMIC DNA]</scope>
    <source>
        <strain evidence="4 5">NRRL 12052</strain>
    </source>
</reference>
<dbReference type="InterPro" id="IPR001343">
    <property type="entry name" value="Hemolysn_Ca-bd"/>
</dbReference>
<dbReference type="InterPro" id="IPR011049">
    <property type="entry name" value="Serralysin-like_metalloprot_C"/>
</dbReference>
<gene>
    <name evidence="4" type="ORF">MB27_17040</name>
</gene>
<proteinExistence type="predicted"/>
<dbReference type="PANTHER" id="PTHR38340:SF1">
    <property type="entry name" value="S-LAYER PROTEIN"/>
    <property type="match status" value="1"/>
</dbReference>
<sequence>MRTRHLAVALLSTTLVTAFATPAQAATTGVAYVAGTPDGFSTIQFKAATGKANRIVVTNGPSHHYITIDDTFPIKPGKFCKQATGDKTKVHCGLSENNRFIEIATYDRDDTVTNRTTSKLVAHGGTGNDTITGGARGEVLYGNDGDDRIYGNGGDDHILGGNGGDVLHGGAGNDRLIGGNGKDEMYGGAGRNHIG</sequence>
<dbReference type="PROSITE" id="PS00330">
    <property type="entry name" value="HEMOLYSIN_CALCIUM"/>
    <property type="match status" value="3"/>
</dbReference>
<dbReference type="GO" id="GO:0005509">
    <property type="term" value="F:calcium ion binding"/>
    <property type="evidence" value="ECO:0007669"/>
    <property type="project" value="InterPro"/>
</dbReference>
<dbReference type="AlphaFoldDB" id="A0A0A6X8G1"/>
<dbReference type="Gene3D" id="2.150.10.10">
    <property type="entry name" value="Serralysin-like metalloprotease, C-terminal"/>
    <property type="match status" value="1"/>
</dbReference>
<dbReference type="eggNOG" id="COG2931">
    <property type="taxonomic scope" value="Bacteria"/>
</dbReference>
<protein>
    <recommendedName>
        <fullName evidence="6">Calcium-binding protein</fullName>
    </recommendedName>
</protein>
<keyword evidence="5" id="KW-1185">Reference proteome</keyword>
<dbReference type="SUPFAM" id="SSF51120">
    <property type="entry name" value="beta-Roll"/>
    <property type="match status" value="1"/>
</dbReference>
<name>A0A0A6X8G1_ACTUT</name>
<dbReference type="STRING" id="1869.MB27_17040"/>
<evidence type="ECO:0000256" key="2">
    <source>
        <dbReference type="ARBA" id="ARBA00022525"/>
    </source>
</evidence>
<dbReference type="PRINTS" id="PR00313">
    <property type="entry name" value="CABNDNGRPT"/>
</dbReference>
<dbReference type="RefSeq" id="WP_043525581.1">
    <property type="nucleotide sequence ID" value="NZ_BAABKU010000014.1"/>
</dbReference>
<dbReference type="OrthoDB" id="3295548at2"/>
<dbReference type="InterPro" id="IPR050557">
    <property type="entry name" value="RTX_toxin/Mannuronan_C5-epim"/>
</dbReference>
<evidence type="ECO:0000313" key="5">
    <source>
        <dbReference type="Proteomes" id="UP000054537"/>
    </source>
</evidence>
<accession>A0A0A6X8G1</accession>
<comment type="caution">
    <text evidence="4">The sequence shown here is derived from an EMBL/GenBank/DDBJ whole genome shotgun (WGS) entry which is preliminary data.</text>
</comment>
<evidence type="ECO:0000313" key="4">
    <source>
        <dbReference type="EMBL" id="KHD76417.1"/>
    </source>
</evidence>
<evidence type="ECO:0000256" key="1">
    <source>
        <dbReference type="ARBA" id="ARBA00004613"/>
    </source>
</evidence>
<feature type="signal peptide" evidence="3">
    <location>
        <begin position="1"/>
        <end position="25"/>
    </location>
</feature>
<feature type="chain" id="PRO_5002033679" description="Calcium-binding protein" evidence="3">
    <location>
        <begin position="26"/>
        <end position="195"/>
    </location>
</feature>
<dbReference type="Proteomes" id="UP000054537">
    <property type="component" value="Unassembled WGS sequence"/>
</dbReference>
<keyword evidence="3" id="KW-0732">Signal</keyword>
<evidence type="ECO:0008006" key="6">
    <source>
        <dbReference type="Google" id="ProtNLM"/>
    </source>
</evidence>
<organism evidence="4 5">
    <name type="scientific">Actinoplanes utahensis</name>
    <dbReference type="NCBI Taxonomy" id="1869"/>
    <lineage>
        <taxon>Bacteria</taxon>
        <taxon>Bacillati</taxon>
        <taxon>Actinomycetota</taxon>
        <taxon>Actinomycetes</taxon>
        <taxon>Micromonosporales</taxon>
        <taxon>Micromonosporaceae</taxon>
        <taxon>Actinoplanes</taxon>
    </lineage>
</organism>
<evidence type="ECO:0000256" key="3">
    <source>
        <dbReference type="SAM" id="SignalP"/>
    </source>
</evidence>
<dbReference type="PANTHER" id="PTHR38340">
    <property type="entry name" value="S-LAYER PROTEIN"/>
    <property type="match status" value="1"/>
</dbReference>
<dbReference type="InterPro" id="IPR018511">
    <property type="entry name" value="Hemolysin-typ_Ca-bd_CS"/>
</dbReference>
<dbReference type="GO" id="GO:0005576">
    <property type="term" value="C:extracellular region"/>
    <property type="evidence" value="ECO:0007669"/>
    <property type="project" value="UniProtKB-SubCell"/>
</dbReference>
<dbReference type="EMBL" id="JRTT01000018">
    <property type="protein sequence ID" value="KHD76417.1"/>
    <property type="molecule type" value="Genomic_DNA"/>
</dbReference>
<comment type="subcellular location">
    <subcellularLocation>
        <location evidence="1">Secreted</location>
    </subcellularLocation>
</comment>
<dbReference type="Pfam" id="PF00353">
    <property type="entry name" value="HemolysinCabind"/>
    <property type="match status" value="2"/>
</dbReference>